<accession>A0A560BSP8</accession>
<evidence type="ECO:0000313" key="5">
    <source>
        <dbReference type="Proteomes" id="UP000318529"/>
    </source>
</evidence>
<dbReference type="InterPro" id="IPR041578">
    <property type="entry name" value="PIN_8"/>
</dbReference>
<dbReference type="RefSeq" id="WP_145690397.1">
    <property type="nucleotide sequence ID" value="NZ_VITH01000023.1"/>
</dbReference>
<proteinExistence type="predicted"/>
<feature type="coiled-coil region" evidence="1">
    <location>
        <begin position="343"/>
        <end position="370"/>
    </location>
</feature>
<dbReference type="EMBL" id="VITH01000023">
    <property type="protein sequence ID" value="TWA75632.1"/>
    <property type="molecule type" value="Genomic_DNA"/>
</dbReference>
<keyword evidence="1" id="KW-0175">Coiled coil</keyword>
<dbReference type="AlphaFoldDB" id="A0A560BSP8"/>
<feature type="domain" description="PIN like" evidence="3">
    <location>
        <begin position="24"/>
        <end position="250"/>
    </location>
</feature>
<evidence type="ECO:0000256" key="1">
    <source>
        <dbReference type="SAM" id="Coils"/>
    </source>
</evidence>
<evidence type="ECO:0000259" key="3">
    <source>
        <dbReference type="Pfam" id="PF18476"/>
    </source>
</evidence>
<evidence type="ECO:0000313" key="4">
    <source>
        <dbReference type="EMBL" id="TWA75632.1"/>
    </source>
</evidence>
<protein>
    <recommendedName>
        <fullName evidence="3">PIN like domain-containing protein</fullName>
    </recommendedName>
</protein>
<evidence type="ECO:0000256" key="2">
    <source>
        <dbReference type="SAM" id="MobiDB-lite"/>
    </source>
</evidence>
<dbReference type="Proteomes" id="UP000318529">
    <property type="component" value="Unassembled WGS sequence"/>
</dbReference>
<dbReference type="Pfam" id="PF18476">
    <property type="entry name" value="PIN_8"/>
    <property type="match status" value="1"/>
</dbReference>
<comment type="caution">
    <text evidence="4">The sequence shown here is derived from an EMBL/GenBank/DDBJ whole genome shotgun (WGS) entry which is preliminary data.</text>
</comment>
<feature type="compositionally biased region" description="Acidic residues" evidence="2">
    <location>
        <begin position="416"/>
        <end position="430"/>
    </location>
</feature>
<feature type="region of interest" description="Disordered" evidence="2">
    <location>
        <begin position="411"/>
        <end position="430"/>
    </location>
</feature>
<gene>
    <name evidence="4" type="ORF">FBZ83_12359</name>
</gene>
<organism evidence="4 5">
    <name type="scientific">Azospirillum brasilense</name>
    <dbReference type="NCBI Taxonomy" id="192"/>
    <lineage>
        <taxon>Bacteria</taxon>
        <taxon>Pseudomonadati</taxon>
        <taxon>Pseudomonadota</taxon>
        <taxon>Alphaproteobacteria</taxon>
        <taxon>Rhodospirillales</taxon>
        <taxon>Azospirillaceae</taxon>
        <taxon>Azospirillum</taxon>
    </lineage>
</organism>
<sequence>MRDGFEEYFDLSEEDIKDLWGSAVFVFDTNALLSLFRDKKSTSDDLMNIIKKLKNRVWVPHQVAWEFHKNRSGVVIGNKKVYQPLRNAIDAARKVAEDTVRKNMDGYKHHPVMSVTDAITFINEKFDRIISDIGLKEEASPRDDHYRSVFKVLVDALEKSTGQKYSDKDLEGIYEDGKCNCEKLIPPGYIDYQKKQDRPVEERLGDYILWRQMVDYAVAERKPIIFITDDVKEDWWREVKGEKIGPRIELVREFMSKTNQRFHAYTRYRFLEMASEHLNVSVKNETIIDVKKTTVSTDVDNNKSHRPLYDKSLSLLEKMKIISEVGNSIKSSTKDFAHFTNYSARDRAMLERLEEEKDILLRRYHRANDYHRLSVVSGDKNSISEASLERYEAMMRVDRITSKIEELRKKINLQETGDDGDDSDHEDFMD</sequence>
<name>A0A560BSP8_AZOBR</name>
<reference evidence="4 5" key="1">
    <citation type="submission" date="2019-06" db="EMBL/GenBank/DDBJ databases">
        <title>Genomic Encyclopedia of Type Strains, Phase IV (KMG-V): Genome sequencing to study the core and pangenomes of soil and plant-associated prokaryotes.</title>
        <authorList>
            <person name="Whitman W."/>
        </authorList>
    </citation>
    <scope>NUCLEOTIDE SEQUENCE [LARGE SCALE GENOMIC DNA]</scope>
    <source>
        <strain evidence="4 5">BR 11650</strain>
    </source>
</reference>